<dbReference type="EMBL" id="CP016895">
    <property type="protein sequence ID" value="AOA58579.1"/>
    <property type="molecule type" value="Genomic_DNA"/>
</dbReference>
<dbReference type="SMART" id="SM00852">
    <property type="entry name" value="MoCF_biosynth"/>
    <property type="match status" value="1"/>
</dbReference>
<evidence type="ECO:0000256" key="6">
    <source>
        <dbReference type="RuleBase" id="RU365090"/>
    </source>
</evidence>
<keyword evidence="6" id="KW-0479">Metal-binding</keyword>
<dbReference type="InterPro" id="IPR038987">
    <property type="entry name" value="MoeA-like"/>
</dbReference>
<gene>
    <name evidence="8" type="ORF">BFG52_09585</name>
</gene>
<dbReference type="SUPFAM" id="SSF53218">
    <property type="entry name" value="Molybdenum cofactor biosynthesis proteins"/>
    <property type="match status" value="1"/>
</dbReference>
<dbReference type="InterPro" id="IPR001453">
    <property type="entry name" value="MoaB/Mog_dom"/>
</dbReference>
<evidence type="ECO:0000256" key="1">
    <source>
        <dbReference type="ARBA" id="ARBA00002901"/>
    </source>
</evidence>
<dbReference type="GO" id="GO:0061599">
    <property type="term" value="F:molybdopterin molybdotransferase activity"/>
    <property type="evidence" value="ECO:0007669"/>
    <property type="project" value="UniProtKB-UniRule"/>
</dbReference>
<dbReference type="Gene3D" id="2.170.190.11">
    <property type="entry name" value="Molybdopterin biosynthesis moea protein, domain 3"/>
    <property type="match status" value="1"/>
</dbReference>
<evidence type="ECO:0000256" key="5">
    <source>
        <dbReference type="ARBA" id="ARBA00047317"/>
    </source>
</evidence>
<comment type="catalytic activity">
    <reaction evidence="5">
        <text>adenylyl-molybdopterin + molybdate = Mo-molybdopterin + AMP + H(+)</text>
        <dbReference type="Rhea" id="RHEA:35047"/>
        <dbReference type="ChEBI" id="CHEBI:15378"/>
        <dbReference type="ChEBI" id="CHEBI:36264"/>
        <dbReference type="ChEBI" id="CHEBI:62727"/>
        <dbReference type="ChEBI" id="CHEBI:71302"/>
        <dbReference type="ChEBI" id="CHEBI:456215"/>
        <dbReference type="EC" id="2.10.1.1"/>
    </reaction>
</comment>
<dbReference type="Pfam" id="PF03453">
    <property type="entry name" value="MoeA_N"/>
    <property type="match status" value="1"/>
</dbReference>
<dbReference type="SUPFAM" id="SSF63882">
    <property type="entry name" value="MoeA N-terminal region -like"/>
    <property type="match status" value="1"/>
</dbReference>
<dbReference type="PANTHER" id="PTHR10192">
    <property type="entry name" value="MOLYBDOPTERIN BIOSYNTHESIS PROTEIN"/>
    <property type="match status" value="1"/>
</dbReference>
<keyword evidence="6" id="KW-0460">Magnesium</keyword>
<sequence length="428" mass="47111">MTQQDMISIDQAFEFYEQYSVSSIYTCPLSEAHRHYLAQDVISQIALPLFDQSAVDGYALSSQDILDGIRQFELLGEIRAGVRNSVAVTTGQCLRIFTGGLLAAGTDSVARQEIVSLAHGKIQLHQTIEKGCDVRYQGEELGVGTVLARRGQWLNSGLIAALSMAGVTQLSVYRRPRIAVLITGDEVATTYDPAQYSRVGDPPKTSIDREDHHVYDANAPMILTWLQAQGYAGIYLEHVADNHEAVQRALSNALNHYDVVISTGGVSVGDYDLIRPVSKTLGAEEIFWKVAQKPGKPMYFARYQHAGRHCYLLGLPGNPAAVWVALWVHVATLLNALQGCPSARPRWQMAKLKTGNILKMDSREQLLRMRLDVDAHGQGIVSTLHKQQSHMLSNLATANVIARIPIFNDPQQAPDYIACIPTVAEPLL</sequence>
<dbReference type="SUPFAM" id="SSF63867">
    <property type="entry name" value="MoeA C-terminal domain-like"/>
    <property type="match status" value="1"/>
</dbReference>
<dbReference type="UniPathway" id="UPA00344"/>
<keyword evidence="9" id="KW-1185">Reference proteome</keyword>
<comment type="cofactor">
    <cofactor evidence="6">
        <name>Mg(2+)</name>
        <dbReference type="ChEBI" id="CHEBI:18420"/>
    </cofactor>
</comment>
<dbReference type="STRING" id="1789224.BFG52_09585"/>
<dbReference type="GO" id="GO:0006777">
    <property type="term" value="P:Mo-molybdopterin cofactor biosynthetic process"/>
    <property type="evidence" value="ECO:0007669"/>
    <property type="project" value="UniProtKB-UniRule"/>
</dbReference>
<dbReference type="InterPro" id="IPR005111">
    <property type="entry name" value="MoeA_C_domain_IV"/>
</dbReference>
<comment type="similarity">
    <text evidence="3 6">Belongs to the MoeA family.</text>
</comment>
<dbReference type="EC" id="2.10.1.1" evidence="6"/>
<feature type="domain" description="MoaB/Mog" evidence="7">
    <location>
        <begin position="179"/>
        <end position="336"/>
    </location>
</feature>
<evidence type="ECO:0000256" key="4">
    <source>
        <dbReference type="ARBA" id="ARBA00023150"/>
    </source>
</evidence>
<dbReference type="Gene3D" id="3.90.105.10">
    <property type="entry name" value="Molybdopterin biosynthesis moea protein, domain 2"/>
    <property type="match status" value="1"/>
</dbReference>
<proteinExistence type="inferred from homology"/>
<dbReference type="OrthoDB" id="9804758at2"/>
<dbReference type="InterPro" id="IPR036425">
    <property type="entry name" value="MoaB/Mog-like_dom_sf"/>
</dbReference>
<evidence type="ECO:0000256" key="3">
    <source>
        <dbReference type="ARBA" id="ARBA00010763"/>
    </source>
</evidence>
<keyword evidence="6" id="KW-0500">Molybdenum</keyword>
<reference evidence="8 9" key="1">
    <citation type="submission" date="2016-08" db="EMBL/GenBank/DDBJ databases">
        <authorList>
            <person name="Seilhamer J.J."/>
        </authorList>
    </citation>
    <scope>NUCLEOTIDE SEQUENCE [LARGE SCALE GENOMIC DNA]</scope>
    <source>
        <strain evidence="8 9">BRTC-1</strain>
    </source>
</reference>
<evidence type="ECO:0000313" key="8">
    <source>
        <dbReference type="EMBL" id="AOA58579.1"/>
    </source>
</evidence>
<accession>A0A1B2M083</accession>
<dbReference type="InterPro" id="IPR036688">
    <property type="entry name" value="MoeA_C_domain_IV_sf"/>
</dbReference>
<dbReference type="CDD" id="cd00887">
    <property type="entry name" value="MoeA"/>
    <property type="match status" value="1"/>
</dbReference>
<evidence type="ECO:0000259" key="7">
    <source>
        <dbReference type="SMART" id="SM00852"/>
    </source>
</evidence>
<dbReference type="InterPro" id="IPR005110">
    <property type="entry name" value="MoeA_linker/N"/>
</dbReference>
<dbReference type="GO" id="GO:0005829">
    <property type="term" value="C:cytosol"/>
    <property type="evidence" value="ECO:0007669"/>
    <property type="project" value="TreeGrafter"/>
</dbReference>
<dbReference type="Pfam" id="PF00994">
    <property type="entry name" value="MoCF_biosynth"/>
    <property type="match status" value="1"/>
</dbReference>
<protein>
    <recommendedName>
        <fullName evidence="6">Molybdopterin molybdenumtransferase</fullName>
        <ecNumber evidence="6">2.10.1.1</ecNumber>
    </recommendedName>
</protein>
<dbReference type="InterPro" id="IPR036135">
    <property type="entry name" value="MoeA_linker/N_sf"/>
</dbReference>
<comment type="pathway">
    <text evidence="2 6">Cofactor biosynthesis; molybdopterin biosynthesis.</text>
</comment>
<comment type="function">
    <text evidence="1 6">Catalyzes the insertion of molybdate into adenylated molybdopterin with the concomitant release of AMP.</text>
</comment>
<dbReference type="NCBIfam" id="TIGR00177">
    <property type="entry name" value="molyb_syn"/>
    <property type="match status" value="1"/>
</dbReference>
<dbReference type="Gene3D" id="2.40.340.10">
    <property type="entry name" value="MoeA, C-terminal, domain IV"/>
    <property type="match status" value="1"/>
</dbReference>
<dbReference type="Gene3D" id="3.40.980.10">
    <property type="entry name" value="MoaB/Mog-like domain"/>
    <property type="match status" value="1"/>
</dbReference>
<evidence type="ECO:0000256" key="2">
    <source>
        <dbReference type="ARBA" id="ARBA00005046"/>
    </source>
</evidence>
<name>A0A1B2M083_9GAMM</name>
<evidence type="ECO:0000313" key="9">
    <source>
        <dbReference type="Proteomes" id="UP000093391"/>
    </source>
</evidence>
<keyword evidence="4 6" id="KW-0501">Molybdenum cofactor biosynthesis</keyword>
<dbReference type="Pfam" id="PF03454">
    <property type="entry name" value="MoeA_C"/>
    <property type="match status" value="1"/>
</dbReference>
<dbReference type="Proteomes" id="UP000093391">
    <property type="component" value="Chromosome"/>
</dbReference>
<dbReference type="RefSeq" id="WP_067555288.1">
    <property type="nucleotide sequence ID" value="NZ_CP016895.1"/>
</dbReference>
<dbReference type="KEGG" id="ala:BFG52_09585"/>
<dbReference type="PANTHER" id="PTHR10192:SF5">
    <property type="entry name" value="GEPHYRIN"/>
    <property type="match status" value="1"/>
</dbReference>
<dbReference type="GO" id="GO:0046872">
    <property type="term" value="F:metal ion binding"/>
    <property type="evidence" value="ECO:0007669"/>
    <property type="project" value="UniProtKB-UniRule"/>
</dbReference>
<organism evidence="8 9">
    <name type="scientific">Acinetobacter larvae</name>
    <dbReference type="NCBI Taxonomy" id="1789224"/>
    <lineage>
        <taxon>Bacteria</taxon>
        <taxon>Pseudomonadati</taxon>
        <taxon>Pseudomonadota</taxon>
        <taxon>Gammaproteobacteria</taxon>
        <taxon>Moraxellales</taxon>
        <taxon>Moraxellaceae</taxon>
        <taxon>Acinetobacter</taxon>
    </lineage>
</organism>
<dbReference type="AlphaFoldDB" id="A0A1B2M083"/>
<keyword evidence="6 8" id="KW-0808">Transferase</keyword>